<comment type="caution">
    <text evidence="2">The sequence shown here is derived from an EMBL/GenBank/DDBJ whole genome shotgun (WGS) entry which is preliminary data.</text>
</comment>
<feature type="coiled-coil region" evidence="1">
    <location>
        <begin position="141"/>
        <end position="171"/>
    </location>
</feature>
<dbReference type="Proteomes" id="UP000076276">
    <property type="component" value="Unassembled WGS sequence"/>
</dbReference>
<keyword evidence="1" id="KW-0175">Coiled coil</keyword>
<keyword evidence="3" id="KW-1185">Reference proteome</keyword>
<evidence type="ECO:0000313" key="3">
    <source>
        <dbReference type="Proteomes" id="UP000076276"/>
    </source>
</evidence>
<reference evidence="2 3" key="1">
    <citation type="submission" date="2016-03" db="EMBL/GenBank/DDBJ databases">
        <title>Acinetobacter genomospecies 28 strain ANC 4149.</title>
        <authorList>
            <person name="Radolfova-Krizova L."/>
            <person name="Nemec A."/>
        </authorList>
    </citation>
    <scope>NUCLEOTIDE SEQUENCE [LARGE SCALE GENOMIC DNA]</scope>
    <source>
        <strain evidence="2 3">ANC 4149</strain>
    </source>
</reference>
<dbReference type="STRING" id="1806892.AZH43_14025"/>
<proteinExistence type="predicted"/>
<dbReference type="EMBL" id="LUAW01000024">
    <property type="protein sequence ID" value="KYQ71605.1"/>
    <property type="molecule type" value="Genomic_DNA"/>
</dbReference>
<name>A0A151Y0P1_9GAMM</name>
<dbReference type="AlphaFoldDB" id="A0A151Y0P1"/>
<evidence type="ECO:0000313" key="2">
    <source>
        <dbReference type="EMBL" id="KYQ71605.1"/>
    </source>
</evidence>
<dbReference type="RefSeq" id="WP_067669835.1">
    <property type="nucleotide sequence ID" value="NZ_CBCSIK010000012.1"/>
</dbReference>
<accession>A0A151Y0P1</accession>
<organism evidence="2 3">
    <name type="scientific">Acinetobacter pragensis</name>
    <dbReference type="NCBI Taxonomy" id="1806892"/>
    <lineage>
        <taxon>Bacteria</taxon>
        <taxon>Pseudomonadati</taxon>
        <taxon>Pseudomonadota</taxon>
        <taxon>Gammaproteobacteria</taxon>
        <taxon>Moraxellales</taxon>
        <taxon>Moraxellaceae</taxon>
        <taxon>Acinetobacter</taxon>
    </lineage>
</organism>
<evidence type="ECO:0000256" key="1">
    <source>
        <dbReference type="SAM" id="Coils"/>
    </source>
</evidence>
<sequence>MTVKHLGKLTLDLVEKISQSEKNNQEQTKSGVNEAFNNTLKDKFLALIDQAPEFGSVMNDTSDKYSEYMSLATKAAIATQIEPLHLDHSSFKEIEQQRMQEINKRSAKISESFHREHERKEKLEQDRHDQLVSALERSNNQQALIDENAQLKAEIEKLKLENKQLKKIKGNLGTKESDNVIKIVTILADMAGLPKVNPSIAFNMMEAHAANNGLEIPSSNTVTKWLKE</sequence>
<protein>
    <submittedName>
        <fullName evidence="2">Uncharacterized protein</fullName>
    </submittedName>
</protein>
<dbReference type="OrthoDB" id="7033824at2"/>
<gene>
    <name evidence="2" type="ORF">AZH43_14025</name>
</gene>